<dbReference type="PROSITE" id="PS50123">
    <property type="entry name" value="CHER"/>
    <property type="match status" value="1"/>
</dbReference>
<evidence type="ECO:0000256" key="3">
    <source>
        <dbReference type="ARBA" id="ARBA00022679"/>
    </source>
</evidence>
<reference evidence="8" key="2">
    <citation type="submission" date="2024-01" db="EMBL/GenBank/DDBJ databases">
        <title>Roseobacter fucihabitans sp. nov., isolated from the brown alga Fucus spiralis.</title>
        <authorList>
            <person name="Hahnke S."/>
            <person name="Berger M."/>
            <person name="Schlingloff A."/>
            <person name="Athale I."/>
            <person name="Neumann-Schaal M."/>
            <person name="Adenaya A."/>
            <person name="Poehlein A."/>
            <person name="Daniel R."/>
            <person name="Pertersen J."/>
            <person name="Brinkhoff T."/>
        </authorList>
    </citation>
    <scope>NUCLEOTIDE SEQUENCE [LARGE SCALE GENOMIC DNA]</scope>
    <source>
        <strain evidence="8">B14</strain>
    </source>
</reference>
<dbReference type="Pfam" id="PF03705">
    <property type="entry name" value="CheR_N"/>
    <property type="match status" value="1"/>
</dbReference>
<dbReference type="GO" id="GO:0008983">
    <property type="term" value="F:protein-glutamate O-methyltransferase activity"/>
    <property type="evidence" value="ECO:0007669"/>
    <property type="project" value="UniProtKB-EC"/>
</dbReference>
<feature type="domain" description="CheR-type methyltransferase" evidence="6">
    <location>
        <begin position="4"/>
        <end position="282"/>
    </location>
</feature>
<dbReference type="InterPro" id="IPR000780">
    <property type="entry name" value="CheR_MeTrfase"/>
</dbReference>
<comment type="catalytic activity">
    <reaction evidence="1 5">
        <text>L-glutamyl-[protein] + S-adenosyl-L-methionine = [protein]-L-glutamate 5-O-methyl ester + S-adenosyl-L-homocysteine</text>
        <dbReference type="Rhea" id="RHEA:24452"/>
        <dbReference type="Rhea" id="RHEA-COMP:10208"/>
        <dbReference type="Rhea" id="RHEA-COMP:10311"/>
        <dbReference type="ChEBI" id="CHEBI:29973"/>
        <dbReference type="ChEBI" id="CHEBI:57856"/>
        <dbReference type="ChEBI" id="CHEBI:59789"/>
        <dbReference type="ChEBI" id="CHEBI:82795"/>
        <dbReference type="EC" id="2.1.1.80"/>
    </reaction>
</comment>
<dbReference type="SMART" id="SM00138">
    <property type="entry name" value="MeTrc"/>
    <property type="match status" value="1"/>
</dbReference>
<evidence type="ECO:0000256" key="1">
    <source>
        <dbReference type="ARBA" id="ARBA00001541"/>
    </source>
</evidence>
<organism evidence="7 8">
    <name type="scientific">Roseobacter fucihabitans</name>
    <dbReference type="NCBI Taxonomy" id="1537242"/>
    <lineage>
        <taxon>Bacteria</taxon>
        <taxon>Pseudomonadati</taxon>
        <taxon>Pseudomonadota</taxon>
        <taxon>Alphaproteobacteria</taxon>
        <taxon>Rhodobacterales</taxon>
        <taxon>Roseobacteraceae</taxon>
        <taxon>Roseobacter</taxon>
    </lineage>
</organism>
<keyword evidence="3 5" id="KW-0808">Transferase</keyword>
<evidence type="ECO:0000256" key="2">
    <source>
        <dbReference type="ARBA" id="ARBA00022603"/>
    </source>
</evidence>
<dbReference type="Pfam" id="PF01739">
    <property type="entry name" value="CheR"/>
    <property type="match status" value="1"/>
</dbReference>
<dbReference type="GO" id="GO:0032259">
    <property type="term" value="P:methylation"/>
    <property type="evidence" value="ECO:0007669"/>
    <property type="project" value="UniProtKB-KW"/>
</dbReference>
<dbReference type="SUPFAM" id="SSF53335">
    <property type="entry name" value="S-adenosyl-L-methionine-dependent methyltransferases"/>
    <property type="match status" value="1"/>
</dbReference>
<dbReference type="PIRSF" id="PIRSF000410">
    <property type="entry name" value="CheR"/>
    <property type="match status" value="1"/>
</dbReference>
<keyword evidence="4 5" id="KW-0949">S-adenosyl-L-methionine</keyword>
<dbReference type="InterPro" id="IPR050903">
    <property type="entry name" value="Bact_Chemotaxis_MeTrfase"/>
</dbReference>
<dbReference type="InterPro" id="IPR036804">
    <property type="entry name" value="CheR_N_sf"/>
</dbReference>
<dbReference type="InterPro" id="IPR022642">
    <property type="entry name" value="CheR_C"/>
</dbReference>
<sequence length="282" mass="32506">MINRPNSNSEIDPKSFDTIAKLAYRESGLILAVEKTSMIQSRLRHRLKELELPNFELYTDYVCSEQGSVERKHMISALTTNVSHFFREQHHFDILQKQVRETLLPRLQAGDKVRIWSAGCSNGQEALSIAMSLLEISSDIEKLDVKILATDIDGEVVRFATNALYPERFVSGVPSMLLDKYFTEELTKTERVYLAKANLRSLISFKELNLLANWPMNRKMDIIFCRNVVIYFDQKTQNDLWPRFRQLIDDEGLLFLGHSERIPEPEKVGFQTSGPTAYKPIC</sequence>
<dbReference type="Proteomes" id="UP001318682">
    <property type="component" value="Chromosome"/>
</dbReference>
<comment type="function">
    <text evidence="5">Methylation of the membrane-bound methyl-accepting chemotaxis proteins (MCP) to form gamma-glutamyl methyl ester residues in MCP.</text>
</comment>
<dbReference type="PRINTS" id="PR00996">
    <property type="entry name" value="CHERMTFRASE"/>
</dbReference>
<evidence type="ECO:0000259" key="6">
    <source>
        <dbReference type="PROSITE" id="PS50123"/>
    </source>
</evidence>
<dbReference type="EC" id="2.1.1.80" evidence="5"/>
<reference evidence="7 8" key="1">
    <citation type="submission" date="2015-07" db="EMBL/GenBank/DDBJ databases">
        <authorList>
            <person name="Voget S."/>
            <person name="Dogs M."/>
            <person name="Brinkhoff T.H."/>
            <person name="Daniel R."/>
        </authorList>
    </citation>
    <scope>NUCLEOTIDE SEQUENCE [LARGE SCALE GENOMIC DNA]</scope>
    <source>
        <strain evidence="7 8">B14</strain>
    </source>
</reference>
<gene>
    <name evidence="7" type="primary">cheR</name>
    <name evidence="7" type="ORF">ROLI_022110</name>
</gene>
<dbReference type="InterPro" id="IPR029063">
    <property type="entry name" value="SAM-dependent_MTases_sf"/>
</dbReference>
<evidence type="ECO:0000313" key="8">
    <source>
        <dbReference type="Proteomes" id="UP001318682"/>
    </source>
</evidence>
<dbReference type="RefSeq" id="WP_187430988.1">
    <property type="nucleotide sequence ID" value="NZ_CP143423.1"/>
</dbReference>
<keyword evidence="8" id="KW-1185">Reference proteome</keyword>
<keyword evidence="2 5" id="KW-0489">Methyltransferase</keyword>
<evidence type="ECO:0000256" key="4">
    <source>
        <dbReference type="ARBA" id="ARBA00022691"/>
    </source>
</evidence>
<protein>
    <recommendedName>
        <fullName evidence="5">Chemotaxis protein methyltransferase</fullName>
        <ecNumber evidence="5">2.1.1.80</ecNumber>
    </recommendedName>
</protein>
<name>A0ABZ2BUI2_9RHOB</name>
<accession>A0ABZ2BUI2</accession>
<dbReference type="PANTHER" id="PTHR24422">
    <property type="entry name" value="CHEMOTAXIS PROTEIN METHYLTRANSFERASE"/>
    <property type="match status" value="1"/>
</dbReference>
<evidence type="ECO:0000256" key="5">
    <source>
        <dbReference type="PIRNR" id="PIRNR000410"/>
    </source>
</evidence>
<dbReference type="SUPFAM" id="SSF47757">
    <property type="entry name" value="Chemotaxis receptor methyltransferase CheR, N-terminal domain"/>
    <property type="match status" value="1"/>
</dbReference>
<dbReference type="InterPro" id="IPR026024">
    <property type="entry name" value="Chemotaxis_MeTrfase_CheR"/>
</dbReference>
<dbReference type="Gene3D" id="1.10.155.10">
    <property type="entry name" value="Chemotaxis receptor methyltransferase CheR, N-terminal domain"/>
    <property type="match status" value="1"/>
</dbReference>
<dbReference type="EMBL" id="CP143423">
    <property type="protein sequence ID" value="WVX49125.1"/>
    <property type="molecule type" value="Genomic_DNA"/>
</dbReference>
<proteinExistence type="predicted"/>
<dbReference type="PANTHER" id="PTHR24422:SF19">
    <property type="entry name" value="CHEMOTAXIS PROTEIN METHYLTRANSFERASE"/>
    <property type="match status" value="1"/>
</dbReference>
<dbReference type="Gene3D" id="3.40.50.150">
    <property type="entry name" value="Vaccinia Virus protein VP39"/>
    <property type="match status" value="1"/>
</dbReference>
<dbReference type="InterPro" id="IPR022641">
    <property type="entry name" value="CheR_N"/>
</dbReference>
<evidence type="ECO:0000313" key="7">
    <source>
        <dbReference type="EMBL" id="WVX49125.1"/>
    </source>
</evidence>